<evidence type="ECO:0000256" key="1">
    <source>
        <dbReference type="ARBA" id="ARBA00001971"/>
    </source>
</evidence>
<dbReference type="GO" id="GO:0046872">
    <property type="term" value="F:metal ion binding"/>
    <property type="evidence" value="ECO:0007669"/>
    <property type="project" value="UniProtKB-KW"/>
</dbReference>
<dbReference type="GO" id="GO:0016020">
    <property type="term" value="C:membrane"/>
    <property type="evidence" value="ECO:0007669"/>
    <property type="project" value="UniProtKB-SubCell"/>
</dbReference>
<dbReference type="GO" id="GO:0020037">
    <property type="term" value="F:heme binding"/>
    <property type="evidence" value="ECO:0007669"/>
    <property type="project" value="InterPro"/>
</dbReference>
<feature type="transmembrane region" description="Helical" evidence="16">
    <location>
        <begin position="102"/>
        <end position="124"/>
    </location>
</feature>
<evidence type="ECO:0000256" key="14">
    <source>
        <dbReference type="ARBA" id="ARBA00023004"/>
    </source>
</evidence>
<evidence type="ECO:0000256" key="2">
    <source>
        <dbReference type="ARBA" id="ARBA00004050"/>
    </source>
</evidence>
<evidence type="ECO:0000256" key="12">
    <source>
        <dbReference type="ARBA" id="ARBA00022982"/>
    </source>
</evidence>
<evidence type="ECO:0000256" key="6">
    <source>
        <dbReference type="ARBA" id="ARBA00019425"/>
    </source>
</evidence>
<comment type="function">
    <text evidence="2">Membrane-anchoring subunit of succinate dehydrogenase (SDH).</text>
</comment>
<keyword evidence="9" id="KW-0349">Heme</keyword>
<evidence type="ECO:0000256" key="7">
    <source>
        <dbReference type="ARBA" id="ARBA00022448"/>
    </source>
</evidence>
<dbReference type="Pfam" id="PF01127">
    <property type="entry name" value="Sdh_cyt"/>
    <property type="match status" value="1"/>
</dbReference>
<feature type="transmembrane region" description="Helical" evidence="16">
    <location>
        <begin position="70"/>
        <end position="90"/>
    </location>
</feature>
<evidence type="ECO:0000256" key="13">
    <source>
        <dbReference type="ARBA" id="ARBA00022989"/>
    </source>
</evidence>
<evidence type="ECO:0000256" key="8">
    <source>
        <dbReference type="ARBA" id="ARBA00022532"/>
    </source>
</evidence>
<dbReference type="Gene3D" id="1.20.1300.10">
    <property type="entry name" value="Fumarate reductase/succinate dehydrogenase, transmembrane subunit"/>
    <property type="match status" value="1"/>
</dbReference>
<evidence type="ECO:0000256" key="16">
    <source>
        <dbReference type="SAM" id="Phobius"/>
    </source>
</evidence>
<gene>
    <name evidence="17" type="ORF">VZ95_01325</name>
</gene>
<dbReference type="CDD" id="cd03495">
    <property type="entry name" value="SQR_TypeC_SdhD_like"/>
    <property type="match status" value="1"/>
</dbReference>
<sequence length="130" mass="13721">MNAPNGMRTMLGRVRGLGSAKSGFAHWWAQRMTALALVPLVLWFVISIISLSGADHAAVSAWAGHPVSGVLLIALVIAVFHHAQLGLAVVIEDYMHEEVAKIVALTAVRGFAFLAGLVGVVSVLKLMVGK</sequence>
<proteinExistence type="predicted"/>
<reference evidence="17 18" key="1">
    <citation type="submission" date="2015-03" db="EMBL/GenBank/DDBJ databases">
        <title>Draft genome sequence of Elstera litoralis.</title>
        <authorList>
            <person name="Rahalkar M.C."/>
            <person name="Dhakephalkar P.K."/>
            <person name="Pore S.D."/>
            <person name="Arora P."/>
            <person name="Kapse N.G."/>
            <person name="Pandit P.S."/>
        </authorList>
    </citation>
    <scope>NUCLEOTIDE SEQUENCE [LARGE SCALE GENOMIC DNA]</scope>
    <source>
        <strain evidence="17 18">Dia-1</strain>
    </source>
</reference>
<accession>A0A0F3IZD3</accession>
<dbReference type="AlphaFoldDB" id="A0A0F3IZD3"/>
<comment type="subcellular location">
    <subcellularLocation>
        <location evidence="3">Membrane</location>
        <topology evidence="3">Multi-pass membrane protein</topology>
    </subcellularLocation>
</comment>
<evidence type="ECO:0000256" key="5">
    <source>
        <dbReference type="ARBA" id="ARBA00011558"/>
    </source>
</evidence>
<dbReference type="InterPro" id="IPR000701">
    <property type="entry name" value="SuccDH_FuR_B_TM-su"/>
</dbReference>
<comment type="subunit">
    <text evidence="5">Part of an enzyme complex containing four subunits: a flavoprotein, an iron-sulfur protein, plus two membrane-anchoring proteins, SdhC and SdhD.</text>
</comment>
<keyword evidence="11" id="KW-0479">Metal-binding</keyword>
<keyword evidence="13 16" id="KW-1133">Transmembrane helix</keyword>
<dbReference type="EMBL" id="LAJY01000021">
    <property type="protein sequence ID" value="KJV10974.1"/>
    <property type="molecule type" value="Genomic_DNA"/>
</dbReference>
<dbReference type="GO" id="GO:0006099">
    <property type="term" value="P:tricarboxylic acid cycle"/>
    <property type="evidence" value="ECO:0007669"/>
    <property type="project" value="UniProtKB-UniPathway"/>
</dbReference>
<evidence type="ECO:0000256" key="4">
    <source>
        <dbReference type="ARBA" id="ARBA00005163"/>
    </source>
</evidence>
<dbReference type="RefSeq" id="WP_045774280.1">
    <property type="nucleotide sequence ID" value="NZ_LAJY01000021.1"/>
</dbReference>
<evidence type="ECO:0000256" key="10">
    <source>
        <dbReference type="ARBA" id="ARBA00022692"/>
    </source>
</evidence>
<keyword evidence="10 16" id="KW-0812">Transmembrane</keyword>
<dbReference type="SUPFAM" id="SSF81343">
    <property type="entry name" value="Fumarate reductase respiratory complex transmembrane subunits"/>
    <property type="match status" value="1"/>
</dbReference>
<dbReference type="Proteomes" id="UP000033774">
    <property type="component" value="Unassembled WGS sequence"/>
</dbReference>
<protein>
    <recommendedName>
        <fullName evidence="6">Succinate dehydrogenase hydrophobic membrane anchor subunit</fullName>
    </recommendedName>
</protein>
<dbReference type="InterPro" id="IPR014312">
    <property type="entry name" value="Succ_DH_anchor"/>
</dbReference>
<keyword evidence="8" id="KW-0816">Tricarboxylic acid cycle</keyword>
<dbReference type="PATRIC" id="fig|552518.3.peg.1132"/>
<dbReference type="NCBIfam" id="TIGR02968">
    <property type="entry name" value="succ_dehyd_anc"/>
    <property type="match status" value="1"/>
</dbReference>
<keyword evidence="15 16" id="KW-0472">Membrane</keyword>
<evidence type="ECO:0000313" key="17">
    <source>
        <dbReference type="EMBL" id="KJV10974.1"/>
    </source>
</evidence>
<keyword evidence="7" id="KW-0813">Transport</keyword>
<keyword evidence="12" id="KW-0249">Electron transport</keyword>
<evidence type="ECO:0000256" key="9">
    <source>
        <dbReference type="ARBA" id="ARBA00022617"/>
    </source>
</evidence>
<dbReference type="InterPro" id="IPR034804">
    <property type="entry name" value="SQR/QFR_C/D"/>
</dbReference>
<organism evidence="17 18">
    <name type="scientific">Elstera litoralis</name>
    <dbReference type="NCBI Taxonomy" id="552518"/>
    <lineage>
        <taxon>Bacteria</taxon>
        <taxon>Pseudomonadati</taxon>
        <taxon>Pseudomonadota</taxon>
        <taxon>Alphaproteobacteria</taxon>
        <taxon>Rhodospirillales</taxon>
        <taxon>Rhodospirillaceae</taxon>
        <taxon>Elstera</taxon>
    </lineage>
</organism>
<comment type="pathway">
    <text evidence="4">Carbohydrate metabolism; tricarboxylic acid cycle.</text>
</comment>
<dbReference type="UniPathway" id="UPA00223"/>
<evidence type="ECO:0000256" key="3">
    <source>
        <dbReference type="ARBA" id="ARBA00004141"/>
    </source>
</evidence>
<comment type="caution">
    <text evidence="17">The sequence shown here is derived from an EMBL/GenBank/DDBJ whole genome shotgun (WGS) entry which is preliminary data.</text>
</comment>
<evidence type="ECO:0000313" key="18">
    <source>
        <dbReference type="Proteomes" id="UP000033774"/>
    </source>
</evidence>
<evidence type="ECO:0000256" key="11">
    <source>
        <dbReference type="ARBA" id="ARBA00022723"/>
    </source>
</evidence>
<keyword evidence="14" id="KW-0408">Iron</keyword>
<keyword evidence="18" id="KW-1185">Reference proteome</keyword>
<evidence type="ECO:0000256" key="15">
    <source>
        <dbReference type="ARBA" id="ARBA00023136"/>
    </source>
</evidence>
<name>A0A0F3IZD3_9PROT</name>
<comment type="cofactor">
    <cofactor evidence="1">
        <name>heme</name>
        <dbReference type="ChEBI" id="CHEBI:30413"/>
    </cofactor>
</comment>